<accession>A0A448PKX8</accession>
<reference evidence="1 2" key="1">
    <citation type="submission" date="2018-12" db="EMBL/GenBank/DDBJ databases">
        <authorList>
            <consortium name="Pathogen Informatics"/>
        </authorList>
    </citation>
    <scope>NUCLEOTIDE SEQUENCE [LARGE SCALE GENOMIC DNA]</scope>
    <source>
        <strain evidence="1 2">NCTC10951</strain>
    </source>
</reference>
<dbReference type="AlphaFoldDB" id="A0A448PKX8"/>
<sequence>MSHDEHGAGPRAQQSVLSPALRSSLRCPLSGQELIDGVDDAGQPALISPSVGLAYPVRDGVPILLVHEALRAPGPGPEAQD</sequence>
<proteinExistence type="predicted"/>
<dbReference type="KEGG" id="avc:NCTC10951_01484"/>
<dbReference type="Pfam" id="PF03966">
    <property type="entry name" value="Trm112p"/>
    <property type="match status" value="1"/>
</dbReference>
<dbReference type="SUPFAM" id="SSF158997">
    <property type="entry name" value="Trm112p-like"/>
    <property type="match status" value="1"/>
</dbReference>
<dbReference type="Gene3D" id="2.20.25.10">
    <property type="match status" value="1"/>
</dbReference>
<gene>
    <name evidence="1" type="ORF">NCTC10951_01484</name>
</gene>
<dbReference type="RefSeq" id="WP_126414068.1">
    <property type="nucleotide sequence ID" value="NZ_JASPER010000006.1"/>
</dbReference>
<dbReference type="Proteomes" id="UP000268658">
    <property type="component" value="Chromosome"/>
</dbReference>
<dbReference type="EMBL" id="LR134477">
    <property type="protein sequence ID" value="VEI16065.1"/>
    <property type="molecule type" value="Genomic_DNA"/>
</dbReference>
<dbReference type="OrthoDB" id="9812205at2"/>
<name>A0A448PKX8_ACTVI</name>
<evidence type="ECO:0000313" key="2">
    <source>
        <dbReference type="Proteomes" id="UP000268658"/>
    </source>
</evidence>
<protein>
    <submittedName>
        <fullName evidence="1">Uncharacterized protein</fullName>
    </submittedName>
</protein>
<organism evidence="1 2">
    <name type="scientific">Actinomyces viscosus</name>
    <dbReference type="NCBI Taxonomy" id="1656"/>
    <lineage>
        <taxon>Bacteria</taxon>
        <taxon>Bacillati</taxon>
        <taxon>Actinomycetota</taxon>
        <taxon>Actinomycetes</taxon>
        <taxon>Actinomycetales</taxon>
        <taxon>Actinomycetaceae</taxon>
        <taxon>Actinomyces</taxon>
    </lineage>
</organism>
<evidence type="ECO:0000313" key="1">
    <source>
        <dbReference type="EMBL" id="VEI16065.1"/>
    </source>
</evidence>
<dbReference type="InterPro" id="IPR005651">
    <property type="entry name" value="Trm112-like"/>
</dbReference>